<dbReference type="Pfam" id="PF02080">
    <property type="entry name" value="TrkA_C"/>
    <property type="match status" value="1"/>
</dbReference>
<dbReference type="RefSeq" id="WP_097655430.1">
    <property type="nucleotide sequence ID" value="NZ_LYXE01000200.1"/>
</dbReference>
<evidence type="ECO:0000313" key="4">
    <source>
        <dbReference type="Proteomes" id="UP000220922"/>
    </source>
</evidence>
<dbReference type="Proteomes" id="UP000220922">
    <property type="component" value="Unassembled WGS sequence"/>
</dbReference>
<dbReference type="EMBL" id="LYXE01000200">
    <property type="protein sequence ID" value="PDV96395.1"/>
    <property type="molecule type" value="Genomic_DNA"/>
</dbReference>
<proteinExistence type="predicted"/>
<dbReference type="PANTHER" id="PTHR43833:SF7">
    <property type="entry name" value="KTR SYSTEM POTASSIUM UPTAKE PROTEIN C"/>
    <property type="match status" value="1"/>
</dbReference>
<dbReference type="Gene3D" id="3.30.70.1450">
    <property type="entry name" value="Regulator of K+ conductance, C-terminal domain"/>
    <property type="match status" value="1"/>
</dbReference>
<name>A0A2H3KFC8_9CHLR</name>
<feature type="domain" description="RCK C-terminal" evidence="2">
    <location>
        <begin position="140"/>
        <end position="224"/>
    </location>
</feature>
<dbReference type="InterPro" id="IPR003148">
    <property type="entry name" value="RCK_N"/>
</dbReference>
<reference evidence="3 4" key="1">
    <citation type="submission" date="2016-05" db="EMBL/GenBank/DDBJ databases">
        <authorList>
            <person name="Lavstsen T."/>
            <person name="Jespersen J.S."/>
        </authorList>
    </citation>
    <scope>NUCLEOTIDE SEQUENCE [LARGE SCALE GENOMIC DNA]</scope>
    <source>
        <strain evidence="3 4">B7-9</strain>
    </source>
</reference>
<dbReference type="PROSITE" id="PS51202">
    <property type="entry name" value="RCK_C"/>
    <property type="match status" value="1"/>
</dbReference>
<evidence type="ECO:0000259" key="2">
    <source>
        <dbReference type="PROSITE" id="PS51202"/>
    </source>
</evidence>
<dbReference type="OrthoDB" id="9776294at2"/>
<dbReference type="GO" id="GO:0008324">
    <property type="term" value="F:monoatomic cation transmembrane transporter activity"/>
    <property type="evidence" value="ECO:0007669"/>
    <property type="project" value="InterPro"/>
</dbReference>
<gene>
    <name evidence="3" type="ORF">A9Q02_06765</name>
</gene>
<dbReference type="InterPro" id="IPR006037">
    <property type="entry name" value="RCK_C"/>
</dbReference>
<dbReference type="Gene3D" id="3.40.50.720">
    <property type="entry name" value="NAD(P)-binding Rossmann-like Domain"/>
    <property type="match status" value="1"/>
</dbReference>
<evidence type="ECO:0000313" key="3">
    <source>
        <dbReference type="EMBL" id="PDV96395.1"/>
    </source>
</evidence>
<dbReference type="InterPro" id="IPR036721">
    <property type="entry name" value="RCK_C_sf"/>
</dbReference>
<dbReference type="SUPFAM" id="SSF51735">
    <property type="entry name" value="NAD(P)-binding Rossmann-fold domains"/>
    <property type="match status" value="1"/>
</dbReference>
<protein>
    <submittedName>
        <fullName evidence="3">Potassium uptake system protein</fullName>
    </submittedName>
</protein>
<dbReference type="InterPro" id="IPR050721">
    <property type="entry name" value="Trk_Ktr_HKT_K-transport"/>
</dbReference>
<dbReference type="PROSITE" id="PS51201">
    <property type="entry name" value="RCK_N"/>
    <property type="match status" value="1"/>
</dbReference>
<comment type="caution">
    <text evidence="3">The sequence shown here is derived from an EMBL/GenBank/DDBJ whole genome shotgun (WGS) entry which is preliminary data.</text>
</comment>
<keyword evidence="4" id="KW-1185">Reference proteome</keyword>
<organism evidence="3 4">
    <name type="scientific">Candidatus Chloroploca asiatica</name>
    <dbReference type="NCBI Taxonomy" id="1506545"/>
    <lineage>
        <taxon>Bacteria</taxon>
        <taxon>Bacillati</taxon>
        <taxon>Chloroflexota</taxon>
        <taxon>Chloroflexia</taxon>
        <taxon>Chloroflexales</taxon>
        <taxon>Chloroflexineae</taxon>
        <taxon>Oscillochloridaceae</taxon>
        <taxon>Candidatus Chloroploca</taxon>
    </lineage>
</organism>
<dbReference type="InterPro" id="IPR036291">
    <property type="entry name" value="NAD(P)-bd_dom_sf"/>
</dbReference>
<dbReference type="GO" id="GO:0006813">
    <property type="term" value="P:potassium ion transport"/>
    <property type="evidence" value="ECO:0007669"/>
    <property type="project" value="InterPro"/>
</dbReference>
<accession>A0A2H3KFC8</accession>
<dbReference type="PANTHER" id="PTHR43833">
    <property type="entry name" value="POTASSIUM CHANNEL PROTEIN 2-RELATED-RELATED"/>
    <property type="match status" value="1"/>
</dbReference>
<evidence type="ECO:0000259" key="1">
    <source>
        <dbReference type="PROSITE" id="PS51201"/>
    </source>
</evidence>
<sequence length="224" mass="24633">MARASRQEEFAVIGLGRFGSSVALNLIERGYTVLGVDRSPEIVQTLSDRISQIVALDSTNEDALRAVDITSFDTVVVAIGTHFENNLMTTVTLKGLGVRRVVCKAISERQQQILLRIGADQVVLPEHEAGARLAWRLAEPRVLEHLDLGSGFSVAEIHVPEWLVGQSLMMSGLRKRYNINLLAIKRDGQMIVTPPADMLFARGDMMLIIGADHSISSFCHQTQS</sequence>
<dbReference type="Pfam" id="PF02254">
    <property type="entry name" value="TrkA_N"/>
    <property type="match status" value="1"/>
</dbReference>
<dbReference type="SUPFAM" id="SSF116726">
    <property type="entry name" value="TrkA C-terminal domain-like"/>
    <property type="match status" value="1"/>
</dbReference>
<dbReference type="AlphaFoldDB" id="A0A2H3KFC8"/>
<feature type="domain" description="RCK N-terminal" evidence="1">
    <location>
        <begin position="7"/>
        <end position="124"/>
    </location>
</feature>